<dbReference type="PROSITE" id="PS51257">
    <property type="entry name" value="PROKAR_LIPOPROTEIN"/>
    <property type="match status" value="1"/>
</dbReference>
<dbReference type="AlphaFoldDB" id="A0A3S9P8Y8"/>
<evidence type="ECO:0000313" key="10">
    <source>
        <dbReference type="EMBL" id="AZQ64634.1"/>
    </source>
</evidence>
<keyword evidence="6" id="KW-0862">Zinc</keyword>
<keyword evidence="4" id="KW-0732">Signal</keyword>
<dbReference type="InterPro" id="IPR024079">
    <property type="entry name" value="MetalloPept_cat_dom_sf"/>
</dbReference>
<dbReference type="Gene3D" id="3.40.390.10">
    <property type="entry name" value="Collagenase (Catalytic Domain)"/>
    <property type="match status" value="1"/>
</dbReference>
<proteinExistence type="inferred from homology"/>
<evidence type="ECO:0000256" key="4">
    <source>
        <dbReference type="ARBA" id="ARBA00022729"/>
    </source>
</evidence>
<evidence type="ECO:0000256" key="6">
    <source>
        <dbReference type="ARBA" id="ARBA00022833"/>
    </source>
</evidence>
<dbReference type="InterPro" id="IPR008754">
    <property type="entry name" value="Peptidase_M43"/>
</dbReference>
<evidence type="ECO:0000256" key="2">
    <source>
        <dbReference type="ARBA" id="ARBA00022670"/>
    </source>
</evidence>
<keyword evidence="11" id="KW-1185">Reference proteome</keyword>
<keyword evidence="2" id="KW-0645">Protease</keyword>
<dbReference type="GO" id="GO:0008237">
    <property type="term" value="F:metallopeptidase activity"/>
    <property type="evidence" value="ECO:0007669"/>
    <property type="project" value="UniProtKB-KW"/>
</dbReference>
<dbReference type="Proteomes" id="UP000267268">
    <property type="component" value="Chromosome 2"/>
</dbReference>
<dbReference type="GO" id="GO:0006508">
    <property type="term" value="P:proteolysis"/>
    <property type="evidence" value="ECO:0007669"/>
    <property type="project" value="UniProtKB-KW"/>
</dbReference>
<dbReference type="KEGG" id="fll:EI427_20640"/>
<dbReference type="Pfam" id="PF05572">
    <property type="entry name" value="Peptidase_M43"/>
    <property type="match status" value="1"/>
</dbReference>
<protein>
    <recommendedName>
        <fullName evidence="9">Peptidase M43 pregnancy-associated plasma-A domain-containing protein</fullName>
    </recommendedName>
</protein>
<evidence type="ECO:0000313" key="11">
    <source>
        <dbReference type="Proteomes" id="UP000267268"/>
    </source>
</evidence>
<accession>A0A3S9P8Y8</accession>
<dbReference type="PANTHER" id="PTHR47466:SF1">
    <property type="entry name" value="METALLOPROTEASE MEP1 (AFU_ORTHOLOGUE AFUA_1G07730)-RELATED"/>
    <property type="match status" value="1"/>
</dbReference>
<dbReference type="GO" id="GO:0046872">
    <property type="term" value="F:metal ion binding"/>
    <property type="evidence" value="ECO:0007669"/>
    <property type="project" value="UniProtKB-KW"/>
</dbReference>
<evidence type="ECO:0000259" key="9">
    <source>
        <dbReference type="Pfam" id="PF05572"/>
    </source>
</evidence>
<organism evidence="10 11">
    <name type="scientific">Flammeovirga pectinis</name>
    <dbReference type="NCBI Taxonomy" id="2494373"/>
    <lineage>
        <taxon>Bacteria</taxon>
        <taxon>Pseudomonadati</taxon>
        <taxon>Bacteroidota</taxon>
        <taxon>Cytophagia</taxon>
        <taxon>Cytophagales</taxon>
        <taxon>Flammeovirgaceae</taxon>
        <taxon>Flammeovirga</taxon>
    </lineage>
</organism>
<dbReference type="EMBL" id="CP034563">
    <property type="protein sequence ID" value="AZQ64634.1"/>
    <property type="molecule type" value="Genomic_DNA"/>
</dbReference>
<evidence type="ECO:0000256" key="1">
    <source>
        <dbReference type="ARBA" id="ARBA00008721"/>
    </source>
</evidence>
<evidence type="ECO:0000256" key="5">
    <source>
        <dbReference type="ARBA" id="ARBA00022801"/>
    </source>
</evidence>
<feature type="domain" description="Peptidase M43 pregnancy-associated plasma-A" evidence="9">
    <location>
        <begin position="142"/>
        <end position="300"/>
    </location>
</feature>
<dbReference type="SUPFAM" id="SSF55486">
    <property type="entry name" value="Metalloproteases ('zincins'), catalytic domain"/>
    <property type="match status" value="2"/>
</dbReference>
<reference evidence="10 11" key="1">
    <citation type="submission" date="2018-12" db="EMBL/GenBank/DDBJ databases">
        <title>Flammeovirga pectinis sp. nov., isolated from the gut of the Korean scallop, Patinopecten yessoensis.</title>
        <authorList>
            <person name="Bae J.-W."/>
            <person name="Jeong Y.-S."/>
            <person name="Kang W."/>
        </authorList>
    </citation>
    <scope>NUCLEOTIDE SEQUENCE [LARGE SCALE GENOMIC DNA]</scope>
    <source>
        <strain evidence="10 11">L12M1</strain>
    </source>
</reference>
<dbReference type="OrthoDB" id="6278496at2"/>
<name>A0A3S9P8Y8_9BACT</name>
<sequence>MTFYKYLFLSFLVVFISCSKQEQETNSTVPKIEYSELEKFNNRWNGVENVTKLRLAVHQYSSEDSFYTEDQILELVDSINTTLSSTLPNQEIEKGFGAIYQIPKIVFLFDTTEFSAMTTTNLSAGLEDSVSGDLVRQEHEDVDGTKYVNFFLIPYTDSEGFGHTRLPQNEGSTDMVKGGIYVYGKAFNKGVLSSTFTHELGHYLGLYHTFGKTYPSEIDCSKMRNYIENGVNELIYERNGYQFYANDYDDEIDDTPYMFVMGYRPCEELFGPPLENNFMNYSVVQNMFTQGQCDKMNEVLKSENRRGLIIE</sequence>
<dbReference type="RefSeq" id="WP_126618524.1">
    <property type="nucleotide sequence ID" value="NZ_CP034563.1"/>
</dbReference>
<evidence type="ECO:0000256" key="8">
    <source>
        <dbReference type="ARBA" id="ARBA00023157"/>
    </source>
</evidence>
<comment type="similarity">
    <text evidence="1">Belongs to the peptidase M43B family.</text>
</comment>
<keyword evidence="3" id="KW-0479">Metal-binding</keyword>
<dbReference type="PANTHER" id="PTHR47466">
    <property type="match status" value="1"/>
</dbReference>
<keyword evidence="7" id="KW-0482">Metalloprotease</keyword>
<evidence type="ECO:0000256" key="7">
    <source>
        <dbReference type="ARBA" id="ARBA00023049"/>
    </source>
</evidence>
<keyword evidence="5" id="KW-0378">Hydrolase</keyword>
<evidence type="ECO:0000256" key="3">
    <source>
        <dbReference type="ARBA" id="ARBA00022723"/>
    </source>
</evidence>
<keyword evidence="8" id="KW-1015">Disulfide bond</keyword>
<gene>
    <name evidence="10" type="ORF">EI427_20640</name>
</gene>